<name>A0ABR2IKU4_9EUKA</name>
<dbReference type="Proteomes" id="UP001470230">
    <property type="component" value="Unassembled WGS sequence"/>
</dbReference>
<organism evidence="1 2">
    <name type="scientific">Tritrichomonas musculus</name>
    <dbReference type="NCBI Taxonomy" id="1915356"/>
    <lineage>
        <taxon>Eukaryota</taxon>
        <taxon>Metamonada</taxon>
        <taxon>Parabasalia</taxon>
        <taxon>Tritrichomonadida</taxon>
        <taxon>Tritrichomonadidae</taxon>
        <taxon>Tritrichomonas</taxon>
    </lineage>
</organism>
<protein>
    <recommendedName>
        <fullName evidence="3">DUF3447 domain-containing protein</fullName>
    </recommendedName>
</protein>
<proteinExistence type="predicted"/>
<evidence type="ECO:0008006" key="3">
    <source>
        <dbReference type="Google" id="ProtNLM"/>
    </source>
</evidence>
<evidence type="ECO:0000313" key="1">
    <source>
        <dbReference type="EMBL" id="KAK8864958.1"/>
    </source>
</evidence>
<reference evidence="1 2" key="1">
    <citation type="submission" date="2024-04" db="EMBL/GenBank/DDBJ databases">
        <title>Tritrichomonas musculus Genome.</title>
        <authorList>
            <person name="Alves-Ferreira E."/>
            <person name="Grigg M."/>
            <person name="Lorenzi H."/>
            <person name="Galac M."/>
        </authorList>
    </citation>
    <scope>NUCLEOTIDE SEQUENCE [LARGE SCALE GENOMIC DNA]</scope>
    <source>
        <strain evidence="1 2">EAF2021</strain>
    </source>
</reference>
<evidence type="ECO:0000313" key="2">
    <source>
        <dbReference type="Proteomes" id="UP001470230"/>
    </source>
</evidence>
<dbReference type="EMBL" id="JAPFFF010000016">
    <property type="protein sequence ID" value="KAK8864958.1"/>
    <property type="molecule type" value="Genomic_DNA"/>
</dbReference>
<dbReference type="PANTHER" id="PTHR24159">
    <property type="match status" value="1"/>
</dbReference>
<sequence>METKTFIKEYLIKMREIQKYLLEYFENEETQENDFEKLIQFLDEQKIRENQHELKSFLHLISKIATHHRPRCYFNKIEQILKNFTNEIQKYYSNCELFNIFRSNKRLLLFLFEEKMLLPSQALKSIITNDQYKARFYPQYFYTEFKQFYTDDSIRLEDSEMENYEEKRKIGENDTFVCKLIREDLLEEFITFVQRSNLPLNTTVNSIFETNTFLCKNQPTLIEYAAFFGSSQIFKYLYMSGAELKSSLWLYSIHGRCPEIVYLLGEYKCQKSSQSDFDCLVESLRCHHFEITDYIQTNLFESHGEKDVTLFSKCLKFYNFVYLTDKFGNALQILDNFCNKIFEKKSSQEFDIFCVFCKYDYYSIVEFLLKTRDLNLKSTIIK</sequence>
<dbReference type="SUPFAM" id="SSF48403">
    <property type="entry name" value="Ankyrin repeat"/>
    <property type="match status" value="1"/>
</dbReference>
<dbReference type="PANTHER" id="PTHR24159:SF5">
    <property type="entry name" value="ANK_REP_REGION DOMAIN-CONTAINING PROTEIN"/>
    <property type="match status" value="1"/>
</dbReference>
<keyword evidence="2" id="KW-1185">Reference proteome</keyword>
<accession>A0ABR2IKU4</accession>
<gene>
    <name evidence="1" type="ORF">M9Y10_010485</name>
</gene>
<dbReference type="InterPro" id="IPR036770">
    <property type="entry name" value="Ankyrin_rpt-contain_sf"/>
</dbReference>
<comment type="caution">
    <text evidence="1">The sequence shown here is derived from an EMBL/GenBank/DDBJ whole genome shotgun (WGS) entry which is preliminary data.</text>
</comment>